<reference evidence="3" key="1">
    <citation type="submission" date="2018-04" db="EMBL/GenBank/DDBJ databases">
        <authorList>
            <person name="Cornet L."/>
        </authorList>
    </citation>
    <scope>NUCLEOTIDE SEQUENCE [LARGE SCALE GENOMIC DNA]</scope>
</reference>
<sequence>MANESDTREIREDKDAELDTGGKQTTLDEKTRKTGQGSNQETRPGAEAEAPGNDGKLPGSPNQGTEAR</sequence>
<proteinExistence type="predicted"/>
<protein>
    <submittedName>
        <fullName evidence="2">Uncharacterized protein</fullName>
    </submittedName>
</protein>
<dbReference type="Proteomes" id="UP000249354">
    <property type="component" value="Unassembled WGS sequence"/>
</dbReference>
<evidence type="ECO:0000313" key="2">
    <source>
        <dbReference type="EMBL" id="PZO16816.1"/>
    </source>
</evidence>
<comment type="caution">
    <text evidence="2">The sequence shown here is derived from an EMBL/GenBank/DDBJ whole genome shotgun (WGS) entry which is preliminary data.</text>
</comment>
<dbReference type="EMBL" id="QBMC01000075">
    <property type="protein sequence ID" value="PZO16816.1"/>
    <property type="molecule type" value="Genomic_DNA"/>
</dbReference>
<organism evidence="2 3">
    <name type="scientific">Leptolyngbya foveolarum</name>
    <dbReference type="NCBI Taxonomy" id="47253"/>
    <lineage>
        <taxon>Bacteria</taxon>
        <taxon>Bacillati</taxon>
        <taxon>Cyanobacteriota</taxon>
        <taxon>Cyanophyceae</taxon>
        <taxon>Leptolyngbyales</taxon>
        <taxon>Leptolyngbyaceae</taxon>
        <taxon>Leptolyngbya group</taxon>
        <taxon>Leptolyngbya</taxon>
    </lineage>
</organism>
<dbReference type="AlphaFoldDB" id="A0A2W4U6B3"/>
<evidence type="ECO:0000313" key="3">
    <source>
        <dbReference type="Proteomes" id="UP000249354"/>
    </source>
</evidence>
<name>A0A2W4U6B3_9CYAN</name>
<accession>A0A2W4U6B3</accession>
<feature type="region of interest" description="Disordered" evidence="1">
    <location>
        <begin position="1"/>
        <end position="68"/>
    </location>
</feature>
<gene>
    <name evidence="2" type="ORF">DCF25_11995</name>
</gene>
<evidence type="ECO:0000256" key="1">
    <source>
        <dbReference type="SAM" id="MobiDB-lite"/>
    </source>
</evidence>
<feature type="compositionally biased region" description="Basic and acidic residues" evidence="1">
    <location>
        <begin position="1"/>
        <end position="14"/>
    </location>
</feature>
<reference evidence="2 3" key="2">
    <citation type="submission" date="2018-06" db="EMBL/GenBank/DDBJ databases">
        <title>Metagenomic assembly of (sub)arctic Cyanobacteria and their associated microbiome from non-axenic cultures.</title>
        <authorList>
            <person name="Baurain D."/>
        </authorList>
    </citation>
    <scope>NUCLEOTIDE SEQUENCE [LARGE SCALE GENOMIC DNA]</scope>
    <source>
        <strain evidence="2">ULC129bin1</strain>
    </source>
</reference>